<dbReference type="Gene3D" id="1.20.58.560">
    <property type="match status" value="1"/>
</dbReference>
<keyword evidence="5" id="KW-0479">Metal-binding</keyword>
<protein>
    <submittedName>
        <fullName evidence="13">CCA tRNA nucleotidyltransferase</fullName>
        <ecNumber evidence="13">2.7.7.72</ecNumber>
    </submittedName>
</protein>
<keyword evidence="4 13" id="KW-0548">Nucleotidyltransferase</keyword>
<keyword evidence="3" id="KW-0819">tRNA processing</keyword>
<proteinExistence type="inferred from homology"/>
<keyword evidence="7" id="KW-0460">Magnesium</keyword>
<evidence type="ECO:0000256" key="1">
    <source>
        <dbReference type="ARBA" id="ARBA00001946"/>
    </source>
</evidence>
<evidence type="ECO:0000256" key="8">
    <source>
        <dbReference type="ARBA" id="ARBA00022884"/>
    </source>
</evidence>
<dbReference type="InterPro" id="IPR032810">
    <property type="entry name" value="CCA-adding_enz_C"/>
</dbReference>
<sequence length="378" mass="42864">MQSAWKEALHLIQIVERHGYQAYIVGGAVRDWLLAKNSADIDIVTSARPEELGRVFSKTFQMNTAHQTVIVRSNGHLFEVTTLRGATIEDDLCCRDLTINSIALTADETVLDPAGGREDLKLGRLRSIDPESRMTEDPLRMLRVYRFASQLGFAIDEELQKVIHCNKERIRETAVERITKEWLKLLKGPARTAALAELRQSGLHHALAGLAVTDDQLEALAKLPGFEEEASEELVWTAFFLCRGETEVNLGSLALSKASARAIRKRLSYFQLRREAAWSAYELYRASLEVARDVERLRSWFGYSHETDETLQAIWDGLVLKQKSDLAISGHDLLQKGRKPGPWLKKELEWAERAVLSGRLPNDHRQIIAALEERRETE</sequence>
<keyword evidence="6" id="KW-0547">Nucleotide-binding</keyword>
<dbReference type="InterPro" id="IPR043519">
    <property type="entry name" value="NT_sf"/>
</dbReference>
<dbReference type="SUPFAM" id="SSF81301">
    <property type="entry name" value="Nucleotidyltransferase"/>
    <property type="match status" value="1"/>
</dbReference>
<dbReference type="PANTHER" id="PTHR46173">
    <property type="entry name" value="CCA TRNA NUCLEOTIDYLTRANSFERASE 1, MITOCHONDRIAL"/>
    <property type="match status" value="1"/>
</dbReference>
<dbReference type="GO" id="GO:0046872">
    <property type="term" value="F:metal ion binding"/>
    <property type="evidence" value="ECO:0007669"/>
    <property type="project" value="UniProtKB-KW"/>
</dbReference>
<dbReference type="EMBL" id="JAMBOL010000003">
    <property type="protein sequence ID" value="MCM3713565.1"/>
    <property type="molecule type" value="Genomic_DNA"/>
</dbReference>
<evidence type="ECO:0000256" key="2">
    <source>
        <dbReference type="ARBA" id="ARBA00022679"/>
    </source>
</evidence>
<dbReference type="Pfam" id="PF13735">
    <property type="entry name" value="tRNA_NucTran2_2"/>
    <property type="match status" value="1"/>
</dbReference>
<dbReference type="SUPFAM" id="SSF81891">
    <property type="entry name" value="Poly A polymerase C-terminal region-like"/>
    <property type="match status" value="1"/>
</dbReference>
<dbReference type="InterPro" id="IPR050264">
    <property type="entry name" value="Bact_CCA-adding_enz_type3_sf"/>
</dbReference>
<evidence type="ECO:0000313" key="13">
    <source>
        <dbReference type="EMBL" id="MCM3713565.1"/>
    </source>
</evidence>
<keyword evidence="8 9" id="KW-0694">RNA-binding</keyword>
<dbReference type="GO" id="GO:0000049">
    <property type="term" value="F:tRNA binding"/>
    <property type="evidence" value="ECO:0007669"/>
    <property type="project" value="TreeGrafter"/>
</dbReference>
<evidence type="ECO:0000256" key="6">
    <source>
        <dbReference type="ARBA" id="ARBA00022741"/>
    </source>
</evidence>
<name>A0A9X2DP72_9BACI</name>
<comment type="caution">
    <text evidence="13">The sequence shown here is derived from an EMBL/GenBank/DDBJ whole genome shotgun (WGS) entry which is preliminary data.</text>
</comment>
<evidence type="ECO:0000259" key="10">
    <source>
        <dbReference type="Pfam" id="PF01743"/>
    </source>
</evidence>
<dbReference type="AlphaFoldDB" id="A0A9X2DP72"/>
<evidence type="ECO:0000256" key="5">
    <source>
        <dbReference type="ARBA" id="ARBA00022723"/>
    </source>
</evidence>
<dbReference type="RefSeq" id="WP_251222374.1">
    <property type="nucleotide sequence ID" value="NZ_JAMBOL010000003.1"/>
</dbReference>
<organism evidence="13 14">
    <name type="scientific">Halalkalibacter oceani</name>
    <dbReference type="NCBI Taxonomy" id="1653776"/>
    <lineage>
        <taxon>Bacteria</taxon>
        <taxon>Bacillati</taxon>
        <taxon>Bacillota</taxon>
        <taxon>Bacilli</taxon>
        <taxon>Bacillales</taxon>
        <taxon>Bacillaceae</taxon>
        <taxon>Halalkalibacter</taxon>
    </lineage>
</organism>
<dbReference type="GO" id="GO:0004810">
    <property type="term" value="F:CCA tRNA nucleotidyltransferase activity"/>
    <property type="evidence" value="ECO:0007669"/>
    <property type="project" value="UniProtKB-EC"/>
</dbReference>
<dbReference type="GO" id="GO:0000166">
    <property type="term" value="F:nucleotide binding"/>
    <property type="evidence" value="ECO:0007669"/>
    <property type="project" value="UniProtKB-KW"/>
</dbReference>
<evidence type="ECO:0000256" key="4">
    <source>
        <dbReference type="ARBA" id="ARBA00022695"/>
    </source>
</evidence>
<comment type="cofactor">
    <cofactor evidence="1">
        <name>Mg(2+)</name>
        <dbReference type="ChEBI" id="CHEBI:18420"/>
    </cofactor>
</comment>
<dbReference type="GO" id="GO:0008033">
    <property type="term" value="P:tRNA processing"/>
    <property type="evidence" value="ECO:0007669"/>
    <property type="project" value="UniProtKB-KW"/>
</dbReference>
<dbReference type="EC" id="2.7.7.72" evidence="13"/>
<evidence type="ECO:0000256" key="9">
    <source>
        <dbReference type="RuleBase" id="RU003953"/>
    </source>
</evidence>
<dbReference type="InterPro" id="IPR002646">
    <property type="entry name" value="PolA_pol_head_dom"/>
</dbReference>
<reference evidence="13" key="1">
    <citation type="submission" date="2022-05" db="EMBL/GenBank/DDBJ databases">
        <title>Comparative Genomics of Spacecraft Associated Microbes.</title>
        <authorList>
            <person name="Tran M.T."/>
            <person name="Wright A."/>
            <person name="Seuylemezian A."/>
            <person name="Eisen J."/>
            <person name="Coil D."/>
        </authorList>
    </citation>
    <scope>NUCLEOTIDE SEQUENCE</scope>
    <source>
        <strain evidence="13">214.1.1</strain>
    </source>
</reference>
<dbReference type="NCBIfam" id="NF009814">
    <property type="entry name" value="PRK13299.1"/>
    <property type="match status" value="1"/>
</dbReference>
<dbReference type="Gene3D" id="3.30.460.10">
    <property type="entry name" value="Beta Polymerase, domain 2"/>
    <property type="match status" value="1"/>
</dbReference>
<keyword evidence="2 9" id="KW-0808">Transferase</keyword>
<dbReference type="PANTHER" id="PTHR46173:SF1">
    <property type="entry name" value="CCA TRNA NUCLEOTIDYLTRANSFERASE 1, MITOCHONDRIAL"/>
    <property type="match status" value="1"/>
</dbReference>
<feature type="domain" description="Poly A polymerase head" evidence="10">
    <location>
        <begin position="22"/>
        <end position="126"/>
    </location>
</feature>
<dbReference type="Pfam" id="PF12627">
    <property type="entry name" value="PolyA_pol_RNAbd"/>
    <property type="match status" value="1"/>
</dbReference>
<comment type="similarity">
    <text evidence="9">Belongs to the tRNA nucleotidyltransferase/poly(A) polymerase family.</text>
</comment>
<accession>A0A9X2DP72</accession>
<dbReference type="Gene3D" id="1.10.246.80">
    <property type="match status" value="1"/>
</dbReference>
<dbReference type="Pfam" id="PF01743">
    <property type="entry name" value="PolyA_pol"/>
    <property type="match status" value="1"/>
</dbReference>
<evidence type="ECO:0000259" key="11">
    <source>
        <dbReference type="Pfam" id="PF12627"/>
    </source>
</evidence>
<feature type="domain" description="CCA-adding enzyme C-terminal" evidence="12">
    <location>
        <begin position="231"/>
        <end position="370"/>
    </location>
</feature>
<dbReference type="CDD" id="cd05398">
    <property type="entry name" value="NT_ClassII-CCAase"/>
    <property type="match status" value="1"/>
</dbReference>
<feature type="domain" description="tRNA nucleotidyltransferase/poly(A) polymerase RNA and SrmB- binding" evidence="11">
    <location>
        <begin position="152"/>
        <end position="207"/>
    </location>
</feature>
<dbReference type="Gene3D" id="1.10.110.30">
    <property type="match status" value="1"/>
</dbReference>
<evidence type="ECO:0000256" key="7">
    <source>
        <dbReference type="ARBA" id="ARBA00022842"/>
    </source>
</evidence>
<dbReference type="Proteomes" id="UP001139179">
    <property type="component" value="Unassembled WGS sequence"/>
</dbReference>
<dbReference type="InterPro" id="IPR032828">
    <property type="entry name" value="PolyA_RNA-bd"/>
</dbReference>
<evidence type="ECO:0000259" key="12">
    <source>
        <dbReference type="Pfam" id="PF13735"/>
    </source>
</evidence>
<evidence type="ECO:0000256" key="3">
    <source>
        <dbReference type="ARBA" id="ARBA00022694"/>
    </source>
</evidence>
<gene>
    <name evidence="13" type="ORF">M3202_05675</name>
</gene>
<evidence type="ECO:0000313" key="14">
    <source>
        <dbReference type="Proteomes" id="UP001139179"/>
    </source>
</evidence>
<keyword evidence="14" id="KW-1185">Reference proteome</keyword>